<protein>
    <submittedName>
        <fullName evidence="7">Peptidase M54</fullName>
    </submittedName>
</protein>
<dbReference type="Gene3D" id="3.40.390.10">
    <property type="entry name" value="Collagenase (Catalytic Domain)"/>
    <property type="match status" value="1"/>
</dbReference>
<evidence type="ECO:0000256" key="1">
    <source>
        <dbReference type="ARBA" id="ARBA00001947"/>
    </source>
</evidence>
<dbReference type="EMBL" id="DSQF01000002">
    <property type="protein sequence ID" value="HGZ41989.1"/>
    <property type="molecule type" value="Genomic_DNA"/>
</dbReference>
<keyword evidence="3" id="KW-0479">Metal-binding</keyword>
<comment type="caution">
    <text evidence="7">The sequence shown here is derived from an EMBL/GenBank/DDBJ whole genome shotgun (WGS) entry which is preliminary data.</text>
</comment>
<dbReference type="GO" id="GO:0008270">
    <property type="term" value="F:zinc ion binding"/>
    <property type="evidence" value="ECO:0007669"/>
    <property type="project" value="InterPro"/>
</dbReference>
<proteinExistence type="predicted"/>
<evidence type="ECO:0000256" key="3">
    <source>
        <dbReference type="ARBA" id="ARBA00022723"/>
    </source>
</evidence>
<dbReference type="NCBIfam" id="NF033823">
    <property type="entry name" value="archmetzin"/>
    <property type="match status" value="1"/>
</dbReference>
<evidence type="ECO:0000313" key="7">
    <source>
        <dbReference type="EMBL" id="HGZ41989.1"/>
    </source>
</evidence>
<keyword evidence="6" id="KW-0482">Metalloprotease</keyword>
<dbReference type="CDD" id="cd11375">
    <property type="entry name" value="Peptidase_M54"/>
    <property type="match status" value="1"/>
</dbReference>
<dbReference type="GO" id="GO:0008237">
    <property type="term" value="F:metallopeptidase activity"/>
    <property type="evidence" value="ECO:0007669"/>
    <property type="project" value="UniProtKB-KW"/>
</dbReference>
<gene>
    <name evidence="7" type="ORF">ENR23_00950</name>
</gene>
<reference evidence="7" key="1">
    <citation type="journal article" date="2020" name="mSystems">
        <title>Genome- and Community-Level Interaction Insights into Carbon Utilization and Element Cycling Functions of Hydrothermarchaeota in Hydrothermal Sediment.</title>
        <authorList>
            <person name="Zhou Z."/>
            <person name="Liu Y."/>
            <person name="Xu W."/>
            <person name="Pan J."/>
            <person name="Luo Z.H."/>
            <person name="Li M."/>
        </authorList>
    </citation>
    <scope>NUCLEOTIDE SEQUENCE [LARGE SCALE GENOMIC DNA]</scope>
    <source>
        <strain evidence="7">SpSt-381</strain>
    </source>
</reference>
<sequence>MTARVCILDASRRRGAEADGLPARVAAALGVPVRVLMRTFDLDRAWDAARGQHDASELVAQVAAHAGGSREKFIAVVDADLYVPVLTFVFGQAQLGGSSAVVSTHRLNNEFYGLRPDPARLEERLEKEIIHEVGHLFGLVHCRDWACVMRSSTYVEEIDLKGAGFCDACAALLREATGAGAAAAG</sequence>
<dbReference type="PANTHER" id="PTHR15910">
    <property type="entry name" value="ARCHAEMETZINCIN"/>
    <property type="match status" value="1"/>
</dbReference>
<dbReference type="GO" id="GO:0006508">
    <property type="term" value="P:proteolysis"/>
    <property type="evidence" value="ECO:0007669"/>
    <property type="project" value="UniProtKB-KW"/>
</dbReference>
<comment type="cofactor">
    <cofactor evidence="1">
        <name>Zn(2+)</name>
        <dbReference type="ChEBI" id="CHEBI:29105"/>
    </cofactor>
</comment>
<keyword evidence="4" id="KW-0378">Hydrolase</keyword>
<dbReference type="InterPro" id="IPR012962">
    <property type="entry name" value="Pept_M54_archaemetzincn"/>
</dbReference>
<accession>A0A832I1L7</accession>
<dbReference type="SUPFAM" id="SSF55486">
    <property type="entry name" value="Metalloproteases ('zincins'), catalytic domain"/>
    <property type="match status" value="1"/>
</dbReference>
<name>A0A832I1L7_UNCEI</name>
<evidence type="ECO:0000256" key="6">
    <source>
        <dbReference type="ARBA" id="ARBA00023049"/>
    </source>
</evidence>
<organism evidence="7">
    <name type="scientific">Eiseniibacteriota bacterium</name>
    <dbReference type="NCBI Taxonomy" id="2212470"/>
    <lineage>
        <taxon>Bacteria</taxon>
        <taxon>Candidatus Eiseniibacteriota</taxon>
    </lineage>
</organism>
<keyword evidence="2" id="KW-0645">Protease</keyword>
<dbReference type="InterPro" id="IPR012091">
    <property type="entry name" value="Pept_M54_archaemetzncn_arc/bac"/>
</dbReference>
<evidence type="ECO:0000256" key="5">
    <source>
        <dbReference type="ARBA" id="ARBA00022833"/>
    </source>
</evidence>
<keyword evidence="5" id="KW-0862">Zinc</keyword>
<evidence type="ECO:0000256" key="2">
    <source>
        <dbReference type="ARBA" id="ARBA00022670"/>
    </source>
</evidence>
<dbReference type="PANTHER" id="PTHR15910:SF1">
    <property type="entry name" value="ARCHAEMETZINCIN-2"/>
    <property type="match status" value="1"/>
</dbReference>
<dbReference type="InterPro" id="IPR024079">
    <property type="entry name" value="MetalloPept_cat_dom_sf"/>
</dbReference>
<dbReference type="Pfam" id="PF07998">
    <property type="entry name" value="Peptidase_M54"/>
    <property type="match status" value="1"/>
</dbReference>
<dbReference type="AlphaFoldDB" id="A0A832I1L7"/>
<evidence type="ECO:0000256" key="4">
    <source>
        <dbReference type="ARBA" id="ARBA00022801"/>
    </source>
</evidence>